<feature type="domain" description="HTH psq-type" evidence="3">
    <location>
        <begin position="19"/>
        <end position="53"/>
    </location>
</feature>
<gene>
    <name evidence="4" type="ORF">QE152_g37314</name>
</gene>
<dbReference type="GO" id="GO:0003677">
    <property type="term" value="F:DNA binding"/>
    <property type="evidence" value="ECO:0007669"/>
    <property type="project" value="UniProtKB-KW"/>
</dbReference>
<dbReference type="SUPFAM" id="SSF46689">
    <property type="entry name" value="Homeodomain-like"/>
    <property type="match status" value="1"/>
</dbReference>
<dbReference type="AlphaFoldDB" id="A0AAW1IAW6"/>
<dbReference type="InterPro" id="IPR009057">
    <property type="entry name" value="Homeodomain-like_sf"/>
</dbReference>
<dbReference type="EMBL" id="JASPKY010000718">
    <property type="protein sequence ID" value="KAK9686275.1"/>
    <property type="molecule type" value="Genomic_DNA"/>
</dbReference>
<dbReference type="Proteomes" id="UP001458880">
    <property type="component" value="Unassembled WGS sequence"/>
</dbReference>
<feature type="compositionally biased region" description="Basic and acidic residues" evidence="2">
    <location>
        <begin position="222"/>
        <end position="231"/>
    </location>
</feature>
<dbReference type="Pfam" id="PF05225">
    <property type="entry name" value="HTH_psq"/>
    <property type="match status" value="1"/>
</dbReference>
<dbReference type="GO" id="GO:0005634">
    <property type="term" value="C:nucleus"/>
    <property type="evidence" value="ECO:0007669"/>
    <property type="project" value="UniProtKB-SubCell"/>
</dbReference>
<keyword evidence="4" id="KW-0238">DNA-binding</keyword>
<feature type="region of interest" description="Disordered" evidence="2">
    <location>
        <begin position="155"/>
        <end position="241"/>
    </location>
</feature>
<evidence type="ECO:0000256" key="1">
    <source>
        <dbReference type="ARBA" id="ARBA00004123"/>
    </source>
</evidence>
<sequence>MPRKRVKKSDRSNISEFHIREAIKAVLSNRLSQYKAAQEYQVKRQTIQSQIKKLLQHKTKEELLQDWEDSGNESDDNITFPNKYTSRQVFNCRQEDELVKYIKTCSNLNYGLTYHQIRTLAYHYAKVIKDIKIPTNWDADKVADFAASEVTNRPIDEQDSSVSKSLFSATTPLPSTSTTRPSTPPPLLTEIRPYPTATLAPKKRNTQKSKSSVYTDTPELAKIQDLEEEKKRRGSVKKQNR</sequence>
<protein>
    <submittedName>
        <fullName evidence="4">CENP-B N-terminal DNA-binding domain</fullName>
    </submittedName>
</protein>
<feature type="compositionally biased region" description="Polar residues" evidence="2">
    <location>
        <begin position="160"/>
        <end position="169"/>
    </location>
</feature>
<keyword evidence="5" id="KW-1185">Reference proteome</keyword>
<feature type="compositionally biased region" description="Low complexity" evidence="2">
    <location>
        <begin position="170"/>
        <end position="181"/>
    </location>
</feature>
<dbReference type="Gene3D" id="1.10.10.60">
    <property type="entry name" value="Homeodomain-like"/>
    <property type="match status" value="1"/>
</dbReference>
<reference evidence="4 5" key="1">
    <citation type="journal article" date="2024" name="BMC Genomics">
        <title>De novo assembly and annotation of Popillia japonica's genome with initial clues to its potential as an invasive pest.</title>
        <authorList>
            <person name="Cucini C."/>
            <person name="Boschi S."/>
            <person name="Funari R."/>
            <person name="Cardaioli E."/>
            <person name="Iannotti N."/>
            <person name="Marturano G."/>
            <person name="Paoli F."/>
            <person name="Bruttini M."/>
            <person name="Carapelli A."/>
            <person name="Frati F."/>
            <person name="Nardi F."/>
        </authorList>
    </citation>
    <scope>NUCLEOTIDE SEQUENCE [LARGE SCALE GENOMIC DNA]</scope>
    <source>
        <strain evidence="4">DMR45628</strain>
    </source>
</reference>
<evidence type="ECO:0000259" key="3">
    <source>
        <dbReference type="Pfam" id="PF05225"/>
    </source>
</evidence>
<dbReference type="InterPro" id="IPR007889">
    <property type="entry name" value="HTH_Psq"/>
</dbReference>
<evidence type="ECO:0000256" key="2">
    <source>
        <dbReference type="SAM" id="MobiDB-lite"/>
    </source>
</evidence>
<organism evidence="4 5">
    <name type="scientific">Popillia japonica</name>
    <name type="common">Japanese beetle</name>
    <dbReference type="NCBI Taxonomy" id="7064"/>
    <lineage>
        <taxon>Eukaryota</taxon>
        <taxon>Metazoa</taxon>
        <taxon>Ecdysozoa</taxon>
        <taxon>Arthropoda</taxon>
        <taxon>Hexapoda</taxon>
        <taxon>Insecta</taxon>
        <taxon>Pterygota</taxon>
        <taxon>Neoptera</taxon>
        <taxon>Endopterygota</taxon>
        <taxon>Coleoptera</taxon>
        <taxon>Polyphaga</taxon>
        <taxon>Scarabaeiformia</taxon>
        <taxon>Scarabaeidae</taxon>
        <taxon>Rutelinae</taxon>
        <taxon>Popillia</taxon>
    </lineage>
</organism>
<evidence type="ECO:0000313" key="4">
    <source>
        <dbReference type="EMBL" id="KAK9686275.1"/>
    </source>
</evidence>
<comment type="caution">
    <text evidence="4">The sequence shown here is derived from an EMBL/GenBank/DDBJ whole genome shotgun (WGS) entry which is preliminary data.</text>
</comment>
<feature type="compositionally biased region" description="Basic residues" evidence="2">
    <location>
        <begin position="232"/>
        <end position="241"/>
    </location>
</feature>
<name>A0AAW1IAW6_POPJA</name>
<proteinExistence type="predicted"/>
<evidence type="ECO:0000313" key="5">
    <source>
        <dbReference type="Proteomes" id="UP001458880"/>
    </source>
</evidence>
<comment type="subcellular location">
    <subcellularLocation>
        <location evidence="1">Nucleus</location>
    </subcellularLocation>
</comment>
<accession>A0AAW1IAW6</accession>